<dbReference type="Proteomes" id="UP000031623">
    <property type="component" value="Chromosome"/>
</dbReference>
<dbReference type="Gene3D" id="3.90.1570.10">
    <property type="entry name" value="tt1808, chain A"/>
    <property type="match status" value="1"/>
</dbReference>
<dbReference type="AlphaFoldDB" id="A0A090AE61"/>
<dbReference type="InterPro" id="IPR012296">
    <property type="entry name" value="Nuclease_put_TT1808"/>
</dbReference>
<dbReference type="InterPro" id="IPR008538">
    <property type="entry name" value="Uma2"/>
</dbReference>
<proteinExistence type="predicted"/>
<dbReference type="Pfam" id="PF05685">
    <property type="entry name" value="Uma2"/>
    <property type="match status" value="1"/>
</dbReference>
<name>A0A090AE61_9GAMM</name>
<dbReference type="KEGG" id="tig:THII_0912"/>
<accession>A0A090AE61</accession>
<evidence type="ECO:0000313" key="2">
    <source>
        <dbReference type="EMBL" id="BAP55209.1"/>
    </source>
</evidence>
<evidence type="ECO:0000313" key="3">
    <source>
        <dbReference type="Proteomes" id="UP000031623"/>
    </source>
</evidence>
<organism evidence="2 3">
    <name type="scientific">Thioploca ingrica</name>
    <dbReference type="NCBI Taxonomy" id="40754"/>
    <lineage>
        <taxon>Bacteria</taxon>
        <taxon>Pseudomonadati</taxon>
        <taxon>Pseudomonadota</taxon>
        <taxon>Gammaproteobacteria</taxon>
        <taxon>Thiotrichales</taxon>
        <taxon>Thiotrichaceae</taxon>
        <taxon>Thioploca</taxon>
    </lineage>
</organism>
<dbReference type="SUPFAM" id="SSF52980">
    <property type="entry name" value="Restriction endonuclease-like"/>
    <property type="match status" value="1"/>
</dbReference>
<protein>
    <recommendedName>
        <fullName evidence="1">Putative restriction endonuclease domain-containing protein</fullName>
    </recommendedName>
</protein>
<keyword evidence="3" id="KW-1185">Reference proteome</keyword>
<dbReference type="EMBL" id="AP014633">
    <property type="protein sequence ID" value="BAP55209.1"/>
    <property type="molecule type" value="Genomic_DNA"/>
</dbReference>
<dbReference type="InterPro" id="IPR011335">
    <property type="entry name" value="Restrct_endonuc-II-like"/>
</dbReference>
<dbReference type="HOGENOM" id="CLU_2738774_0_0_6"/>
<reference evidence="2 3" key="1">
    <citation type="journal article" date="2014" name="ISME J.">
        <title>Ecophysiology of Thioploca ingrica as revealed by the complete genome sequence supplemented with proteomic evidence.</title>
        <authorList>
            <person name="Kojima H."/>
            <person name="Ogura Y."/>
            <person name="Yamamoto N."/>
            <person name="Togashi T."/>
            <person name="Mori H."/>
            <person name="Watanabe T."/>
            <person name="Nemoto F."/>
            <person name="Kurokawa K."/>
            <person name="Hayashi T."/>
            <person name="Fukui M."/>
        </authorList>
    </citation>
    <scope>NUCLEOTIDE SEQUENCE [LARGE SCALE GENOMIC DNA]</scope>
</reference>
<dbReference type="STRING" id="40754.THII_0912"/>
<sequence length="71" mass="8696">MKLIWGSTYKIPLYAQYDIPEVWLLDLQKYQLEIYRQPEVDHYRYILIPKRDETVNLLLLPNITLDLKAMW</sequence>
<gene>
    <name evidence="2" type="ORF">THII_0912</name>
</gene>
<evidence type="ECO:0000259" key="1">
    <source>
        <dbReference type="Pfam" id="PF05685"/>
    </source>
</evidence>
<feature type="domain" description="Putative restriction endonuclease" evidence="1">
    <location>
        <begin position="9"/>
        <end position="67"/>
    </location>
</feature>